<dbReference type="InterPro" id="IPR044611">
    <property type="entry name" value="E3A/B/C-like"/>
</dbReference>
<feature type="active site" description="Glycyl thioester intermediate" evidence="4">
    <location>
        <position position="964"/>
    </location>
</feature>
<dbReference type="RefSeq" id="XP_049265378.1">
    <property type="nucleotide sequence ID" value="XM_049404831.1"/>
</dbReference>
<dbReference type="Proteomes" id="UP000694255">
    <property type="component" value="Unassembled WGS sequence"/>
</dbReference>
<dbReference type="PANTHER" id="PTHR45700">
    <property type="entry name" value="UBIQUITIN-PROTEIN LIGASE E3C"/>
    <property type="match status" value="1"/>
</dbReference>
<dbReference type="GO" id="GO:0000209">
    <property type="term" value="P:protein polyubiquitination"/>
    <property type="evidence" value="ECO:0007669"/>
    <property type="project" value="InterPro"/>
</dbReference>
<keyword evidence="4" id="KW-0833">Ubl conjugation pathway</keyword>
<sequence>MINFSGSTKKRVVNLGNRRSGTLASGNFLERSRLQRLEKEELRNRIRATEVLQCHIRRYLELTRYADSIVVEWSDNNVIKTERQWIDWLRRFKMVAKWYFPRQDFITVSQLLRAFRNHLEDSNWPILEVLFNSVMQTLGWLLERYSQERQKFNIEEKVVINNQIIGCITLLLHKFNPNGYNLDVPGISSALCDYIERFDISESEQNQAVDLVFTFAYSDRFDNFIKVLEIAKYHSSNFSYLQIIQTLMSRNDFQLPEFEQISYVKMLSNFLVIHGGEIEFSPEDFRIINSLLENIKCVIGVQGETDMEEDTEEVETGKWRRYVYVESEISSQLEILYSSKFVRNVIDLLTDYDIQFRDLALKILAKLVSMYPPLKGKICMLISITPNSYTWFFDSIRRDPLFKLFTSKGIDYVKRDQLQQLSSKLGESSVESFWNTVFLFEESYSYWLIVSNDLESFSDDKLSIEETKQFLDFLKILCLTLIFINDGKYFPSYSKLKRISLALLNQLYLKNLRMNFLAKDYWIPKELVFSIEILIRYVSADEERKFEEEAQQDDEVDYMFEDDLQLRHTKKLIATPDILAKVEILKKLPYFIAFKDRVRIFQALIELDRKRFSNRNPFAFEYESRISANIRRDHLLVDAFEQFSKSASAFKKKISVVFFNEWGQEAGIDGGGITKEFLTSVVKEGFSPDNELRLFKETYSHNQVYPNENIYQNLKLGVNSELQQIKLAYLRFLGMVIGKCFFENVLVDISFAPFFLNKWCSDNMKNSINDLSYLDNELFVNLMKLTRMSDEELEALDLNFTIDEKVSGKTFVFDLMPPHGHDVQVTSSNVLNYIHQLSNFKLNQSLRIQTKYFLEGLFSMINANWLSMFDGFELQMLISGGESDVNIEDWKDNVEYGGYLENDLSVQYFWEIVGEMTAEERFKLIKFVTSVSRAPLLGFGSLSPRFGIRNSGSEATRLPTASTCVNLLKLPDYRNKKIMREKLLYAINTESGFDLS</sequence>
<dbReference type="EMBL" id="JAGSYN010000051">
    <property type="protein sequence ID" value="KAG7665146.1"/>
    <property type="molecule type" value="Genomic_DNA"/>
</dbReference>
<dbReference type="EC" id="2.3.2.26" evidence="2"/>
<name>A0A8J5UR26_9ASCO</name>
<evidence type="ECO:0000259" key="5">
    <source>
        <dbReference type="PROSITE" id="PS50237"/>
    </source>
</evidence>
<dbReference type="AlphaFoldDB" id="A0A8J5UR26"/>
<dbReference type="PANTHER" id="PTHR45700:SF2">
    <property type="entry name" value="UBIQUITIN-PROTEIN LIGASE E3C"/>
    <property type="match status" value="1"/>
</dbReference>
<keyword evidence="7" id="KW-1185">Reference proteome</keyword>
<dbReference type="InterPro" id="IPR000569">
    <property type="entry name" value="HECT_dom"/>
</dbReference>
<evidence type="ECO:0000313" key="7">
    <source>
        <dbReference type="Proteomes" id="UP000694255"/>
    </source>
</evidence>
<feature type="domain" description="HECT" evidence="5">
    <location>
        <begin position="646"/>
        <end position="996"/>
    </location>
</feature>
<keyword evidence="3" id="KW-0808">Transferase</keyword>
<protein>
    <recommendedName>
        <fullName evidence="2">HECT-type E3 ubiquitin transferase</fullName>
        <ecNumber evidence="2">2.3.2.26</ecNumber>
    </recommendedName>
</protein>
<evidence type="ECO:0000256" key="2">
    <source>
        <dbReference type="ARBA" id="ARBA00012485"/>
    </source>
</evidence>
<gene>
    <name evidence="6" type="ORF">J8A68_001202</name>
</gene>
<dbReference type="PROSITE" id="PS50237">
    <property type="entry name" value="HECT"/>
    <property type="match status" value="1"/>
</dbReference>
<comment type="catalytic activity">
    <reaction evidence="1">
        <text>S-ubiquitinyl-[E2 ubiquitin-conjugating enzyme]-L-cysteine + [acceptor protein]-L-lysine = [E2 ubiquitin-conjugating enzyme]-L-cysteine + N(6)-ubiquitinyl-[acceptor protein]-L-lysine.</text>
        <dbReference type="EC" id="2.3.2.26"/>
    </reaction>
</comment>
<dbReference type="GeneID" id="73468003"/>
<dbReference type="CDD" id="cd00078">
    <property type="entry name" value="HECTc"/>
    <property type="match status" value="1"/>
</dbReference>
<comment type="caution">
    <text evidence="6">The sequence shown here is derived from an EMBL/GenBank/DDBJ whole genome shotgun (WGS) entry which is preliminary data.</text>
</comment>
<evidence type="ECO:0000256" key="3">
    <source>
        <dbReference type="ARBA" id="ARBA00022679"/>
    </source>
</evidence>
<accession>A0A8J5UR26</accession>
<dbReference type="OrthoDB" id="8068875at2759"/>
<evidence type="ECO:0000256" key="4">
    <source>
        <dbReference type="PROSITE-ProRule" id="PRU00104"/>
    </source>
</evidence>
<reference evidence="6 7" key="1">
    <citation type="journal article" date="2021" name="DNA Res.">
        <title>Genome analysis of Candida subhashii reveals its hybrid nature and dual mitochondrial genome conformations.</title>
        <authorList>
            <person name="Mixao V."/>
            <person name="Hegedusova E."/>
            <person name="Saus E."/>
            <person name="Pryszcz L.P."/>
            <person name="Cillingova A."/>
            <person name="Nosek J."/>
            <person name="Gabaldon T."/>
        </authorList>
    </citation>
    <scope>NUCLEOTIDE SEQUENCE [LARGE SCALE GENOMIC DNA]</scope>
    <source>
        <strain evidence="6 7">CBS 10753</strain>
    </source>
</reference>
<dbReference type="GO" id="GO:0006511">
    <property type="term" value="P:ubiquitin-dependent protein catabolic process"/>
    <property type="evidence" value="ECO:0007669"/>
    <property type="project" value="TreeGrafter"/>
</dbReference>
<dbReference type="Pfam" id="PF00632">
    <property type="entry name" value="HECT"/>
    <property type="match status" value="1"/>
</dbReference>
<dbReference type="SMART" id="SM00119">
    <property type="entry name" value="HECTc"/>
    <property type="match status" value="1"/>
</dbReference>
<dbReference type="FunFam" id="3.30.2410.10:FF:000011">
    <property type="entry name" value="Putative Ubiquitin-protein ligase E3C"/>
    <property type="match status" value="1"/>
</dbReference>
<evidence type="ECO:0000256" key="1">
    <source>
        <dbReference type="ARBA" id="ARBA00000885"/>
    </source>
</evidence>
<proteinExistence type="predicted"/>
<evidence type="ECO:0000313" key="6">
    <source>
        <dbReference type="EMBL" id="KAG7665146.1"/>
    </source>
</evidence>
<dbReference type="GO" id="GO:0061630">
    <property type="term" value="F:ubiquitin protein ligase activity"/>
    <property type="evidence" value="ECO:0007669"/>
    <property type="project" value="UniProtKB-EC"/>
</dbReference>
<organism evidence="6 7">
    <name type="scientific">[Candida] subhashii</name>
    <dbReference type="NCBI Taxonomy" id="561895"/>
    <lineage>
        <taxon>Eukaryota</taxon>
        <taxon>Fungi</taxon>
        <taxon>Dikarya</taxon>
        <taxon>Ascomycota</taxon>
        <taxon>Saccharomycotina</taxon>
        <taxon>Pichiomycetes</taxon>
        <taxon>Debaryomycetaceae</taxon>
        <taxon>Spathaspora</taxon>
    </lineage>
</organism>